<accession>A0A077DGI4</accession>
<evidence type="ECO:0000313" key="7">
    <source>
        <dbReference type="Proteomes" id="UP000028945"/>
    </source>
</evidence>
<dbReference type="InterPro" id="IPR001433">
    <property type="entry name" value="OxRdtase_FAD/NAD-bd"/>
</dbReference>
<comment type="cofactor">
    <cofactor evidence="3">
        <name>[2Fe-2S] cluster</name>
        <dbReference type="ChEBI" id="CHEBI:190135"/>
    </cofactor>
</comment>
<dbReference type="InterPro" id="IPR017938">
    <property type="entry name" value="Riboflavin_synthase-like_b-brl"/>
</dbReference>
<dbReference type="CDD" id="cd00207">
    <property type="entry name" value="fer2"/>
    <property type="match status" value="1"/>
</dbReference>
<organism evidence="6 7">
    <name type="scientific">Basilea psittacipulmonis DSM 24701</name>
    <dbReference type="NCBI Taxonomy" id="1072685"/>
    <lineage>
        <taxon>Bacteria</taxon>
        <taxon>Pseudomonadati</taxon>
        <taxon>Pseudomonadota</taxon>
        <taxon>Betaproteobacteria</taxon>
        <taxon>Burkholderiales</taxon>
        <taxon>Alcaligenaceae</taxon>
        <taxon>Basilea</taxon>
    </lineage>
</organism>
<gene>
    <name evidence="6" type="ORF">IX83_04095</name>
</gene>
<dbReference type="InterPro" id="IPR050415">
    <property type="entry name" value="MRET"/>
</dbReference>
<name>A0A077DGI4_9BURK</name>
<dbReference type="RefSeq" id="WP_038499465.1">
    <property type="nucleotide sequence ID" value="NZ_AFWK01000113.1"/>
</dbReference>
<comment type="cofactor">
    <cofactor evidence="1">
        <name>FAD</name>
        <dbReference type="ChEBI" id="CHEBI:57692"/>
    </cofactor>
</comment>
<proteinExistence type="predicted"/>
<dbReference type="PANTHER" id="PTHR47354:SF5">
    <property type="entry name" value="PROTEIN RFBI"/>
    <property type="match status" value="1"/>
</dbReference>
<dbReference type="SUPFAM" id="SSF63380">
    <property type="entry name" value="Riboflavin synthase domain-like"/>
    <property type="match status" value="1"/>
</dbReference>
<dbReference type="eggNOG" id="COG0543">
    <property type="taxonomic scope" value="Bacteria"/>
</dbReference>
<dbReference type="PROSITE" id="PS51384">
    <property type="entry name" value="FAD_FR"/>
    <property type="match status" value="1"/>
</dbReference>
<sequence length="340" mass="38108">MSYQVTVLPSGHQFQVNEYQSVLDAALEAGIIIPYSCKGGNCCSCKGKIVEGKTTDVPLENLLETTEIQAGYTLLCQAKPLSDLKIEVNEVRLAGDVRIRKLPVRVMGLDRLSDDVMKVTLQLPANEDFHYYPGQYIEFILKGNVRRAYSIANISNEQKQLELHIRHLPSGMFTDHVFGAGQTAMKVREILRIEGPLGTFYLRQDSDKPIIMLATGTGFAPIKALVETSINASLQRPIHIYWGGRYQKDLYMQSLIEQWVQTYPHIKFTPVLSREKPAENWHGKTGYVQDAVLSDIPNLTGYEVYACGSPAMIESARHAFLKSGLNADDFYADAFIIQKT</sequence>
<dbReference type="AlphaFoldDB" id="A0A077DGI4"/>
<dbReference type="PRINTS" id="PR00410">
    <property type="entry name" value="PHEHYDRXLASE"/>
</dbReference>
<keyword evidence="2" id="KW-0479">Metal-binding</keyword>
<dbReference type="PANTHER" id="PTHR47354">
    <property type="entry name" value="NADH OXIDOREDUCTASE HCR"/>
    <property type="match status" value="1"/>
</dbReference>
<dbReference type="OrthoDB" id="9806195at2"/>
<dbReference type="InterPro" id="IPR036010">
    <property type="entry name" value="2Fe-2S_ferredoxin-like_sf"/>
</dbReference>
<dbReference type="KEGG" id="bpsi:IX83_04095"/>
<dbReference type="InterPro" id="IPR001041">
    <property type="entry name" value="2Fe-2S_ferredoxin-type"/>
</dbReference>
<keyword evidence="2" id="KW-0408">Iron</keyword>
<dbReference type="GO" id="GO:0051537">
    <property type="term" value="F:2 iron, 2 sulfur cluster binding"/>
    <property type="evidence" value="ECO:0007669"/>
    <property type="project" value="UniProtKB-KW"/>
</dbReference>
<keyword evidence="2" id="KW-0411">Iron-sulfur</keyword>
<dbReference type="InterPro" id="IPR012675">
    <property type="entry name" value="Beta-grasp_dom_sf"/>
</dbReference>
<dbReference type="STRING" id="1072685.IX83_04095"/>
<evidence type="ECO:0000256" key="3">
    <source>
        <dbReference type="ARBA" id="ARBA00034078"/>
    </source>
</evidence>
<dbReference type="Gene3D" id="3.10.20.30">
    <property type="match status" value="1"/>
</dbReference>
<dbReference type="InterPro" id="IPR017927">
    <property type="entry name" value="FAD-bd_FR_type"/>
</dbReference>
<evidence type="ECO:0000256" key="1">
    <source>
        <dbReference type="ARBA" id="ARBA00001974"/>
    </source>
</evidence>
<evidence type="ECO:0000256" key="2">
    <source>
        <dbReference type="ARBA" id="ARBA00022714"/>
    </source>
</evidence>
<dbReference type="Pfam" id="PF00970">
    <property type="entry name" value="FAD_binding_6"/>
    <property type="match status" value="1"/>
</dbReference>
<dbReference type="Proteomes" id="UP000028945">
    <property type="component" value="Chromosome"/>
</dbReference>
<protein>
    <submittedName>
        <fullName evidence="6">CDP-6-deoxy-delta-3,4-glucoseen reductase</fullName>
    </submittedName>
</protein>
<dbReference type="PROSITE" id="PS51085">
    <property type="entry name" value="2FE2S_FER_2"/>
    <property type="match status" value="1"/>
</dbReference>
<dbReference type="CDD" id="cd06189">
    <property type="entry name" value="flavin_oxioreductase"/>
    <property type="match status" value="1"/>
</dbReference>
<keyword evidence="2" id="KW-0001">2Fe-2S</keyword>
<reference evidence="6 7" key="1">
    <citation type="journal article" date="2014" name="BMC Genomics">
        <title>A genomic perspective on a new bacterial genus and species from the Alcaligenaceae family, Basilea psittacipulmonis.</title>
        <authorList>
            <person name="Whiteson K.L."/>
            <person name="Hernandez D."/>
            <person name="Lazarevic V."/>
            <person name="Gaia N."/>
            <person name="Farinelli L."/>
            <person name="Francois P."/>
            <person name="Pilo P."/>
            <person name="Frey J."/>
            <person name="Schrenzel J."/>
        </authorList>
    </citation>
    <scope>NUCLEOTIDE SEQUENCE [LARGE SCALE GENOMIC DNA]</scope>
    <source>
        <strain evidence="6 7">DSM 24701</strain>
    </source>
</reference>
<dbReference type="eggNOG" id="COG0633">
    <property type="taxonomic scope" value="Bacteria"/>
</dbReference>
<evidence type="ECO:0000259" key="4">
    <source>
        <dbReference type="PROSITE" id="PS51085"/>
    </source>
</evidence>
<dbReference type="PRINTS" id="PR00371">
    <property type="entry name" value="FPNCR"/>
</dbReference>
<dbReference type="Gene3D" id="3.40.50.80">
    <property type="entry name" value="Nucleotide-binding domain of ferredoxin-NADP reductase (FNR) module"/>
    <property type="match status" value="1"/>
</dbReference>
<dbReference type="GO" id="GO:0016491">
    <property type="term" value="F:oxidoreductase activity"/>
    <property type="evidence" value="ECO:0007669"/>
    <property type="project" value="InterPro"/>
</dbReference>
<keyword evidence="7" id="KW-1185">Reference proteome</keyword>
<feature type="domain" description="2Fe-2S ferredoxin-type" evidence="4">
    <location>
        <begin position="3"/>
        <end position="92"/>
    </location>
</feature>
<evidence type="ECO:0000313" key="6">
    <source>
        <dbReference type="EMBL" id="AIL32597.1"/>
    </source>
</evidence>
<dbReference type="InterPro" id="IPR001709">
    <property type="entry name" value="Flavoprot_Pyr_Nucl_cyt_Rdtase"/>
</dbReference>
<dbReference type="Pfam" id="PF00111">
    <property type="entry name" value="Fer2"/>
    <property type="match status" value="1"/>
</dbReference>
<dbReference type="HOGENOM" id="CLU_003827_7_0_4"/>
<dbReference type="Pfam" id="PF00175">
    <property type="entry name" value="NAD_binding_1"/>
    <property type="match status" value="1"/>
</dbReference>
<feature type="domain" description="FAD-binding FR-type" evidence="5">
    <location>
        <begin position="99"/>
        <end position="203"/>
    </location>
</feature>
<dbReference type="SUPFAM" id="SSF52343">
    <property type="entry name" value="Ferredoxin reductase-like, C-terminal NADP-linked domain"/>
    <property type="match status" value="1"/>
</dbReference>
<dbReference type="SUPFAM" id="SSF54292">
    <property type="entry name" value="2Fe-2S ferredoxin-like"/>
    <property type="match status" value="1"/>
</dbReference>
<dbReference type="InterPro" id="IPR008333">
    <property type="entry name" value="Cbr1-like_FAD-bd_dom"/>
</dbReference>
<dbReference type="Gene3D" id="2.40.30.10">
    <property type="entry name" value="Translation factors"/>
    <property type="match status" value="1"/>
</dbReference>
<dbReference type="InterPro" id="IPR039261">
    <property type="entry name" value="FNR_nucleotide-bd"/>
</dbReference>
<evidence type="ECO:0000259" key="5">
    <source>
        <dbReference type="PROSITE" id="PS51384"/>
    </source>
</evidence>
<dbReference type="EMBL" id="CP009238">
    <property type="protein sequence ID" value="AIL32597.1"/>
    <property type="molecule type" value="Genomic_DNA"/>
</dbReference>